<dbReference type="Proteomes" id="UP001634007">
    <property type="component" value="Unassembled WGS sequence"/>
</dbReference>
<accession>A0ABD3LER9</accession>
<name>A0ABD3LER9_EUCGL</name>
<dbReference type="PANTHER" id="PTHR32246:SF163">
    <property type="entry name" value="PROTEIN SRC2-LIKE"/>
    <property type="match status" value="1"/>
</dbReference>
<evidence type="ECO:0000256" key="1">
    <source>
        <dbReference type="SAM" id="MobiDB-lite"/>
    </source>
</evidence>
<proteinExistence type="predicted"/>
<dbReference type="EMBL" id="JBJKBG010000002">
    <property type="protein sequence ID" value="KAL3749937.1"/>
    <property type="molecule type" value="Genomic_DNA"/>
</dbReference>
<dbReference type="AlphaFoldDB" id="A0ABD3LER9"/>
<feature type="region of interest" description="Disordered" evidence="1">
    <location>
        <begin position="237"/>
        <end position="256"/>
    </location>
</feature>
<keyword evidence="3" id="KW-1185">Reference proteome</keyword>
<dbReference type="PANTHER" id="PTHR32246">
    <property type="entry name" value="INGRESSION PROTEIN FIC1"/>
    <property type="match status" value="1"/>
</dbReference>
<protein>
    <submittedName>
        <fullName evidence="2">Uncharacterized protein</fullName>
    </submittedName>
</protein>
<evidence type="ECO:0000313" key="3">
    <source>
        <dbReference type="Proteomes" id="UP001634007"/>
    </source>
</evidence>
<reference evidence="2 3" key="1">
    <citation type="submission" date="2024-11" db="EMBL/GenBank/DDBJ databases">
        <title>Chromosome-level genome assembly of Eucalyptus globulus Labill. provides insights into its genome evolution.</title>
        <authorList>
            <person name="Li X."/>
        </authorList>
    </citation>
    <scope>NUCLEOTIDE SEQUENCE [LARGE SCALE GENOMIC DNA]</scope>
    <source>
        <strain evidence="2">CL2024</strain>
        <tissue evidence="2">Fresh tender leaves</tissue>
    </source>
</reference>
<evidence type="ECO:0000313" key="2">
    <source>
        <dbReference type="EMBL" id="KAL3749937.1"/>
    </source>
</evidence>
<organism evidence="2 3">
    <name type="scientific">Eucalyptus globulus</name>
    <name type="common">Tasmanian blue gum</name>
    <dbReference type="NCBI Taxonomy" id="34317"/>
    <lineage>
        <taxon>Eukaryota</taxon>
        <taxon>Viridiplantae</taxon>
        <taxon>Streptophyta</taxon>
        <taxon>Embryophyta</taxon>
        <taxon>Tracheophyta</taxon>
        <taxon>Spermatophyta</taxon>
        <taxon>Magnoliopsida</taxon>
        <taxon>eudicotyledons</taxon>
        <taxon>Gunneridae</taxon>
        <taxon>Pentapetalae</taxon>
        <taxon>rosids</taxon>
        <taxon>malvids</taxon>
        <taxon>Myrtales</taxon>
        <taxon>Myrtaceae</taxon>
        <taxon>Myrtoideae</taxon>
        <taxon>Eucalypteae</taxon>
        <taxon>Eucalyptus</taxon>
    </lineage>
</organism>
<feature type="compositionally biased region" description="Pro residues" evidence="1">
    <location>
        <begin position="244"/>
        <end position="256"/>
    </location>
</feature>
<comment type="caution">
    <text evidence="2">The sequence shown here is derived from an EMBL/GenBank/DDBJ whole genome shotgun (WGS) entry which is preliminary data.</text>
</comment>
<gene>
    <name evidence="2" type="ORF">ACJRO7_010981</name>
</gene>
<sequence>MASTLPPLSLEITMISVMDLKADDVYVVSLSGDKSNQEQHIPIHKDGSINRTFVVTMDQAAALTRCLNFEIENAKRTKDVGKVDVPVKELLEVGGIGDEKPKVLSREVRWSSGETQGLLKFSYKFKLTVAAPSPAMNVDGTVVSYPPAPAPPAAYPPAMPRAAPNPQTACLLNAPPTSGYGPPAHVHPPAVQGYPAPRPPAAYPTPPPWAAQHIQPAGQVNAVPAYGYGPPAHAHPPAGHGYPALPPPAAYPPPPPRAVQYTQPADPANAVLAYGYPPPAYAHPPAGHGYAAPRPRAGRNFVQRVMSGAAVEALSNMLGSADDPGSDDGFFLPMSGLE</sequence>